<dbReference type="AlphaFoldDB" id="A0A183L4C1"/>
<dbReference type="Proteomes" id="UP000279833">
    <property type="component" value="Unassembled WGS sequence"/>
</dbReference>
<proteinExistence type="predicted"/>
<reference evidence="3" key="1">
    <citation type="submission" date="2016-06" db="UniProtKB">
        <authorList>
            <consortium name="WormBaseParasite"/>
        </authorList>
    </citation>
    <scope>IDENTIFICATION</scope>
</reference>
<sequence>QPAKDKILSNFLISTSGPLTCSAPFFSWGNYRKMNIH</sequence>
<dbReference type="EMBL" id="UZAK01048569">
    <property type="protein sequence ID" value="VDP77965.1"/>
    <property type="molecule type" value="Genomic_DNA"/>
</dbReference>
<evidence type="ECO:0000313" key="2">
    <source>
        <dbReference type="Proteomes" id="UP000279833"/>
    </source>
</evidence>
<organism evidence="3">
    <name type="scientific">Schistosoma curassoni</name>
    <dbReference type="NCBI Taxonomy" id="6186"/>
    <lineage>
        <taxon>Eukaryota</taxon>
        <taxon>Metazoa</taxon>
        <taxon>Spiralia</taxon>
        <taxon>Lophotrochozoa</taxon>
        <taxon>Platyhelminthes</taxon>
        <taxon>Trematoda</taxon>
        <taxon>Digenea</taxon>
        <taxon>Strigeidida</taxon>
        <taxon>Schistosomatoidea</taxon>
        <taxon>Schistosomatidae</taxon>
        <taxon>Schistosoma</taxon>
    </lineage>
</organism>
<keyword evidence="2" id="KW-1185">Reference proteome</keyword>
<dbReference type="WBParaSite" id="SCUD_0002218401-mRNA-1">
    <property type="protein sequence ID" value="SCUD_0002218401-mRNA-1"/>
    <property type="gene ID" value="SCUD_0002218401"/>
</dbReference>
<accession>A0A183L4C1</accession>
<evidence type="ECO:0000313" key="1">
    <source>
        <dbReference type="EMBL" id="VDP77965.1"/>
    </source>
</evidence>
<protein>
    <submittedName>
        <fullName evidence="3">Ovule protein</fullName>
    </submittedName>
</protein>
<name>A0A183L4C1_9TREM</name>
<evidence type="ECO:0000313" key="3">
    <source>
        <dbReference type="WBParaSite" id="SCUD_0002218401-mRNA-1"/>
    </source>
</evidence>
<gene>
    <name evidence="1" type="ORF">SCUD_LOCUS22181</name>
</gene>
<reference evidence="1 2" key="2">
    <citation type="submission" date="2018-11" db="EMBL/GenBank/DDBJ databases">
        <authorList>
            <consortium name="Pathogen Informatics"/>
        </authorList>
    </citation>
    <scope>NUCLEOTIDE SEQUENCE [LARGE SCALE GENOMIC DNA]</scope>
    <source>
        <strain evidence="1">Dakar</strain>
        <strain evidence="2">Dakar, Senegal</strain>
    </source>
</reference>